<feature type="non-terminal residue" evidence="1">
    <location>
        <position position="1"/>
    </location>
</feature>
<protein>
    <submittedName>
        <fullName evidence="1">Uncharacterized protein</fullName>
    </submittedName>
</protein>
<gene>
    <name evidence="1" type="ORF">S03H2_59461</name>
</gene>
<dbReference type="EMBL" id="BARU01038235">
    <property type="protein sequence ID" value="GAH82425.1"/>
    <property type="molecule type" value="Genomic_DNA"/>
</dbReference>
<accession>X1JLT7</accession>
<sequence>FEFKRDLTIEREKGLLELDNYIKSLSGNTYFGILTDGIVFEVYALKDGKLVKIDDVSIKTLTPESAFIWFDAFLFSEKEIKPTSQDIVKRFGDKSAVFNSSLRRLSAMSIACQDNPTYQVKFDEWDKLLAKAYGHSVARTQLFLRHTYLSILVKILAYSALFKQKPKGKDLSEIITGKAFVNLANLAEEDFFCWILSQVLEKDAIELLQGLAQHLAVYDMTKVGGDLLKELYEDLVDSETKHDLGE</sequence>
<organism evidence="1">
    <name type="scientific">marine sediment metagenome</name>
    <dbReference type="NCBI Taxonomy" id="412755"/>
    <lineage>
        <taxon>unclassified sequences</taxon>
        <taxon>metagenomes</taxon>
        <taxon>ecological metagenomes</taxon>
    </lineage>
</organism>
<reference evidence="1" key="1">
    <citation type="journal article" date="2014" name="Front. Microbiol.">
        <title>High frequency of phylogenetically diverse reductive dehalogenase-homologous genes in deep subseafloor sedimentary metagenomes.</title>
        <authorList>
            <person name="Kawai M."/>
            <person name="Futagami T."/>
            <person name="Toyoda A."/>
            <person name="Takaki Y."/>
            <person name="Nishi S."/>
            <person name="Hori S."/>
            <person name="Arai W."/>
            <person name="Tsubouchi T."/>
            <person name="Morono Y."/>
            <person name="Uchiyama I."/>
            <person name="Ito T."/>
            <person name="Fujiyama A."/>
            <person name="Inagaki F."/>
            <person name="Takami H."/>
        </authorList>
    </citation>
    <scope>NUCLEOTIDE SEQUENCE</scope>
    <source>
        <strain evidence="1">Expedition CK06-06</strain>
    </source>
</reference>
<feature type="non-terminal residue" evidence="1">
    <location>
        <position position="246"/>
    </location>
</feature>
<evidence type="ECO:0000313" key="1">
    <source>
        <dbReference type="EMBL" id="GAH82425.1"/>
    </source>
</evidence>
<dbReference type="AlphaFoldDB" id="X1JLT7"/>
<proteinExistence type="predicted"/>
<comment type="caution">
    <text evidence="1">The sequence shown here is derived from an EMBL/GenBank/DDBJ whole genome shotgun (WGS) entry which is preliminary data.</text>
</comment>
<name>X1JLT7_9ZZZZ</name>